<dbReference type="GO" id="GO:0016282">
    <property type="term" value="C:eukaryotic 43S preinitiation complex"/>
    <property type="evidence" value="ECO:0007669"/>
    <property type="project" value="UniProtKB-UniRule"/>
</dbReference>
<dbReference type="PANTHER" id="PTHR14068">
    <property type="entry name" value="EUKARYOTIC TRANSLATION INITIATION FACTOR 3 EIF3 -RELATED"/>
    <property type="match status" value="1"/>
</dbReference>
<dbReference type="InterPro" id="IPR035979">
    <property type="entry name" value="RBD_domain_sf"/>
</dbReference>
<dbReference type="EMBL" id="JAVRRT010000003">
    <property type="protein sequence ID" value="KAK5173561.1"/>
    <property type="molecule type" value="Genomic_DNA"/>
</dbReference>
<dbReference type="CDD" id="cd12278">
    <property type="entry name" value="RRM_eIF3B"/>
    <property type="match status" value="1"/>
</dbReference>
<dbReference type="InterPro" id="IPR011400">
    <property type="entry name" value="EIF3B"/>
</dbReference>
<keyword evidence="5" id="KW-0677">Repeat</keyword>
<dbReference type="PROSITE" id="PS50102">
    <property type="entry name" value="RRM"/>
    <property type="match status" value="1"/>
</dbReference>
<feature type="compositionally biased region" description="Acidic residues" evidence="10">
    <location>
        <begin position="8"/>
        <end position="22"/>
    </location>
</feature>
<evidence type="ECO:0000256" key="4">
    <source>
        <dbReference type="ARBA" id="ARBA00022574"/>
    </source>
</evidence>
<dbReference type="PANTHER" id="PTHR14068:SF0">
    <property type="entry name" value="EUKARYOTIC TRANSLATION INITIATION FACTOR 3 SUBUNIT B"/>
    <property type="match status" value="1"/>
</dbReference>
<dbReference type="InterPro" id="IPR012677">
    <property type="entry name" value="Nucleotide-bd_a/b_plait_sf"/>
</dbReference>
<protein>
    <recommendedName>
        <fullName evidence="8">Eukaryotic translation initiation factor 3 subunit B</fullName>
        <shortName evidence="8">eIF3b</shortName>
    </recommendedName>
    <alternativeName>
        <fullName evidence="8">Eukaryotic translation initiation factor 3 90 kDa subunit homolog</fullName>
        <shortName evidence="8">eIF3 p90</shortName>
    </alternativeName>
    <alternativeName>
        <fullName evidence="8">Translation initiation factor eIF3, p90 subunit homolog</fullName>
    </alternativeName>
</protein>
<dbReference type="AlphaFoldDB" id="A0AAV9PMM4"/>
<evidence type="ECO:0000256" key="2">
    <source>
        <dbReference type="ARBA" id="ARBA00022490"/>
    </source>
</evidence>
<dbReference type="GeneID" id="89923589"/>
<dbReference type="SMART" id="SM00360">
    <property type="entry name" value="RRM"/>
    <property type="match status" value="1"/>
</dbReference>
<dbReference type="GO" id="GO:0003723">
    <property type="term" value="F:RNA binding"/>
    <property type="evidence" value="ECO:0007669"/>
    <property type="project" value="UniProtKB-UniRule"/>
</dbReference>
<dbReference type="GO" id="GO:0005852">
    <property type="term" value="C:eukaryotic translation initiation factor 3 complex"/>
    <property type="evidence" value="ECO:0007669"/>
    <property type="project" value="UniProtKB-UniRule"/>
</dbReference>
<dbReference type="GO" id="GO:0031369">
    <property type="term" value="F:translation initiation factor binding"/>
    <property type="evidence" value="ECO:0007669"/>
    <property type="project" value="InterPro"/>
</dbReference>
<dbReference type="Proteomes" id="UP001337655">
    <property type="component" value="Unassembled WGS sequence"/>
</dbReference>
<dbReference type="Gene3D" id="2.130.10.10">
    <property type="entry name" value="YVTN repeat-like/Quinoprotein amine dehydrogenase"/>
    <property type="match status" value="2"/>
</dbReference>
<dbReference type="HAMAP" id="MF_03001">
    <property type="entry name" value="eIF3b"/>
    <property type="match status" value="1"/>
</dbReference>
<dbReference type="Pfam" id="PF00076">
    <property type="entry name" value="RRM_1"/>
    <property type="match status" value="1"/>
</dbReference>
<keyword evidence="7 8" id="KW-0648">Protein biosynthesis</keyword>
<proteinExistence type="inferred from homology"/>
<dbReference type="PIRSF" id="PIRSF036424">
    <property type="entry name" value="eIF3b"/>
    <property type="match status" value="1"/>
</dbReference>
<sequence length="743" mass="85422">MAPSFEQLDPETEYEDGEEDIDYSDLREQYDVRMEEGLDTFIVIDGLPKVPPGSKEKLVKFLLRKLTSVGKTKEENVYMPMNEAGDMSEGFAFVEYETSAQAAAAVKALHATALDKKHTIAVNKLTDIERYGREGRIDETYKAPEIPPFEEKEHLRWWLGDGEGRDQYVMFHGEHVGVFWNETSASPQQVIERDHWTESFVQWSPKGTYLTSMHAQGVQLWGGPNWSKQKRFMHPGVNLVDFSPDERYMTTWSHRPMVVEEGNPVLSLEEDGKNYIIWDVATNKPLRSFVTLDVPGPTVDAEGNQIKKKIQWPAFKWSADAKYVARMTQGQSISVYELPRMNLMDKTSIKIEGVMDFEWCPANPHRDNRKEYEQLFCYWTPELGSNPAKVGLMSIPSKEVVRTRNLFNVSDAKLHWQSDSSYVCVKVDRHSKSKKTMATNLEIFRVREKGVPVEVVDQLDGTVINFAWEPHGDRFVLITAGEVPQGSAVPPKTAVSFFCPEKAKGNTVGNFKLIRTVDKKNNNAIHWSPNGRFVVVATVLNSQSYDMDFWDFDFEGEKEEKDRDLTANLQLMATADHYGVTDIEWDPSGRFVASSASVWKHRVENGYHLHTFSGTVLREEPLEGFKQWAWRPRPERLLSKDEMKNVRKNLREYSKQFDEIDQAKKSSANKAVVEARRRMLDEWLAWRERMQADLAEEREDLGLPDLSEEQQALMVDEEDEGDAGREVEEVFEEILDESEEILD</sequence>
<keyword evidence="3 8" id="KW-0396">Initiation factor</keyword>
<accession>A0AAV9PMM4</accession>
<dbReference type="RefSeq" id="XP_064662256.1">
    <property type="nucleotide sequence ID" value="XM_064799501.1"/>
</dbReference>
<feature type="region of interest" description="Disordered" evidence="10">
    <location>
        <begin position="1"/>
        <end position="22"/>
    </location>
</feature>
<dbReference type="SUPFAM" id="SSF82171">
    <property type="entry name" value="DPP6 N-terminal domain-like"/>
    <property type="match status" value="1"/>
</dbReference>
<comment type="subcellular location">
    <subcellularLocation>
        <location evidence="1 8 9">Cytoplasm</location>
    </subcellularLocation>
</comment>
<comment type="function">
    <text evidence="8">RNA-binding component of the eukaryotic translation initiation factor 3 (eIF-3) complex, which is involved in protein synthesis of a specialized repertoire of mRNAs and, together with other initiation factors, stimulates binding of mRNA and methionyl-tRNAi to the 40S ribosome. The eIF-3 complex specifically targets and initiates translation of a subset of mRNAs involved in cell proliferation.</text>
</comment>
<evidence type="ECO:0000256" key="7">
    <source>
        <dbReference type="ARBA" id="ARBA00022917"/>
    </source>
</evidence>
<reference evidence="12 13" key="1">
    <citation type="submission" date="2023-08" db="EMBL/GenBank/DDBJ databases">
        <title>Black Yeasts Isolated from many extreme environments.</title>
        <authorList>
            <person name="Coleine C."/>
            <person name="Stajich J.E."/>
            <person name="Selbmann L."/>
        </authorList>
    </citation>
    <scope>NUCLEOTIDE SEQUENCE [LARGE SCALE GENOMIC DNA]</scope>
    <source>
        <strain evidence="12 13">CCFEE 5935</strain>
    </source>
</reference>
<dbReference type="InterPro" id="IPR034363">
    <property type="entry name" value="eIF3B_RRM"/>
</dbReference>
<evidence type="ECO:0000256" key="9">
    <source>
        <dbReference type="PIRNR" id="PIRNR036424"/>
    </source>
</evidence>
<dbReference type="SUPFAM" id="SSF54928">
    <property type="entry name" value="RNA-binding domain, RBD"/>
    <property type="match status" value="1"/>
</dbReference>
<comment type="function">
    <text evidence="9">Component of the eukaryotic translation initiation factor 3 (eIF-3) complex, which is involved in protein synthesis and, together with other initiation factors, stimulates binding of mRNA and methionyl-tRNAi to the 40S ribosome.</text>
</comment>
<keyword evidence="6 8" id="KW-0694">RNA-binding</keyword>
<dbReference type="FunFam" id="2.130.10.10:FF:000419">
    <property type="entry name" value="Eukaryotic translation initiation factor 3 subunit B"/>
    <property type="match status" value="1"/>
</dbReference>
<keyword evidence="2 8" id="KW-0963">Cytoplasm</keyword>
<dbReference type="InterPro" id="IPR013979">
    <property type="entry name" value="TIF_beta_prop-like"/>
</dbReference>
<evidence type="ECO:0000256" key="3">
    <source>
        <dbReference type="ARBA" id="ARBA00022540"/>
    </source>
</evidence>
<keyword evidence="13" id="KW-1185">Reference proteome</keyword>
<keyword evidence="4" id="KW-0853">WD repeat</keyword>
<evidence type="ECO:0000313" key="13">
    <source>
        <dbReference type="Proteomes" id="UP001337655"/>
    </source>
</evidence>
<comment type="caution">
    <text evidence="12">The sequence shown here is derived from an EMBL/GenBank/DDBJ whole genome shotgun (WGS) entry which is preliminary data.</text>
</comment>
<feature type="domain" description="RRM" evidence="11">
    <location>
        <begin position="40"/>
        <end position="127"/>
    </location>
</feature>
<comment type="subunit">
    <text evidence="8 9">Component of the eukaryotic translation initiation factor 3 (eIF-3) complex.</text>
</comment>
<evidence type="ECO:0000313" key="12">
    <source>
        <dbReference type="EMBL" id="KAK5173561.1"/>
    </source>
</evidence>
<evidence type="ECO:0000259" key="11">
    <source>
        <dbReference type="PROSITE" id="PS50102"/>
    </source>
</evidence>
<name>A0AAV9PMM4_9PEZI</name>
<organism evidence="12 13">
    <name type="scientific">Saxophila tyrrhenica</name>
    <dbReference type="NCBI Taxonomy" id="1690608"/>
    <lineage>
        <taxon>Eukaryota</taxon>
        <taxon>Fungi</taxon>
        <taxon>Dikarya</taxon>
        <taxon>Ascomycota</taxon>
        <taxon>Pezizomycotina</taxon>
        <taxon>Dothideomycetes</taxon>
        <taxon>Dothideomycetidae</taxon>
        <taxon>Mycosphaerellales</taxon>
        <taxon>Extremaceae</taxon>
        <taxon>Saxophila</taxon>
    </lineage>
</organism>
<evidence type="ECO:0000256" key="5">
    <source>
        <dbReference type="ARBA" id="ARBA00022737"/>
    </source>
</evidence>
<evidence type="ECO:0000256" key="6">
    <source>
        <dbReference type="ARBA" id="ARBA00022884"/>
    </source>
</evidence>
<dbReference type="GO" id="GO:0033290">
    <property type="term" value="C:eukaryotic 48S preinitiation complex"/>
    <property type="evidence" value="ECO:0007669"/>
    <property type="project" value="UniProtKB-UniRule"/>
</dbReference>
<dbReference type="Gene3D" id="3.30.70.330">
    <property type="match status" value="1"/>
</dbReference>
<dbReference type="InterPro" id="IPR015943">
    <property type="entry name" value="WD40/YVTN_repeat-like_dom_sf"/>
</dbReference>
<evidence type="ECO:0000256" key="8">
    <source>
        <dbReference type="HAMAP-Rule" id="MF_03001"/>
    </source>
</evidence>
<comment type="similarity">
    <text evidence="8 9">Belongs to the eIF-3 subunit B family.</text>
</comment>
<dbReference type="InterPro" id="IPR000504">
    <property type="entry name" value="RRM_dom"/>
</dbReference>
<gene>
    <name evidence="12" type="primary">PRT1_1</name>
    <name evidence="8" type="synonym">PRT1</name>
    <name evidence="12" type="ORF">LTR77_002242</name>
</gene>
<dbReference type="FunFam" id="3.30.70.330:FF:000235">
    <property type="entry name" value="Eukaryotic translation initiation factor 3 subunit B"/>
    <property type="match status" value="1"/>
</dbReference>
<dbReference type="GO" id="GO:0001732">
    <property type="term" value="P:formation of cytoplasmic translation initiation complex"/>
    <property type="evidence" value="ECO:0007669"/>
    <property type="project" value="UniProtKB-UniRule"/>
</dbReference>
<dbReference type="Pfam" id="PF08662">
    <property type="entry name" value="eIF2A"/>
    <property type="match status" value="1"/>
</dbReference>
<evidence type="ECO:0000256" key="10">
    <source>
        <dbReference type="SAM" id="MobiDB-lite"/>
    </source>
</evidence>
<dbReference type="GO" id="GO:0003743">
    <property type="term" value="F:translation initiation factor activity"/>
    <property type="evidence" value="ECO:0007669"/>
    <property type="project" value="UniProtKB-UniRule"/>
</dbReference>
<evidence type="ECO:0000256" key="1">
    <source>
        <dbReference type="ARBA" id="ARBA00004496"/>
    </source>
</evidence>